<organism evidence="5 6">
    <name type="scientific">Lacimicrobium alkaliphilum</name>
    <dbReference type="NCBI Taxonomy" id="1526571"/>
    <lineage>
        <taxon>Bacteria</taxon>
        <taxon>Pseudomonadati</taxon>
        <taxon>Pseudomonadota</taxon>
        <taxon>Gammaproteobacteria</taxon>
        <taxon>Alteromonadales</taxon>
        <taxon>Alteromonadaceae</taxon>
        <taxon>Lacimicrobium</taxon>
    </lineage>
</organism>
<reference evidence="5 6" key="1">
    <citation type="submission" date="2015-12" db="EMBL/GenBank/DDBJ databases">
        <title>Complete genome of Lacimicrobium alkaliphilum KCTC 32984.</title>
        <authorList>
            <person name="Kim S.-G."/>
            <person name="Lee Y.-J."/>
        </authorList>
    </citation>
    <scope>NUCLEOTIDE SEQUENCE [LARGE SCALE GENOMIC DNA]</scope>
    <source>
        <strain evidence="5 6">YelD216</strain>
    </source>
</reference>
<evidence type="ECO:0000256" key="2">
    <source>
        <dbReference type="ARBA" id="ARBA00022676"/>
    </source>
</evidence>
<dbReference type="KEGG" id="lal:AT746_18725"/>
<dbReference type="PANTHER" id="PTHR12526">
    <property type="entry name" value="GLYCOSYLTRANSFERASE"/>
    <property type="match status" value="1"/>
</dbReference>
<dbReference type="Pfam" id="PF00534">
    <property type="entry name" value="Glycos_transf_1"/>
    <property type="match status" value="1"/>
</dbReference>
<protein>
    <submittedName>
        <fullName evidence="5">Glycosyl transferase family 1</fullName>
    </submittedName>
</protein>
<evidence type="ECO:0000256" key="3">
    <source>
        <dbReference type="ARBA" id="ARBA00022679"/>
    </source>
</evidence>
<keyword evidence="3 5" id="KW-0808">Transferase</keyword>
<evidence type="ECO:0000256" key="1">
    <source>
        <dbReference type="ARBA" id="ARBA00009481"/>
    </source>
</evidence>
<dbReference type="Gene3D" id="3.40.50.2000">
    <property type="entry name" value="Glycogen Phosphorylase B"/>
    <property type="match status" value="2"/>
</dbReference>
<dbReference type="SUPFAM" id="SSF53756">
    <property type="entry name" value="UDP-Glycosyltransferase/glycogen phosphorylase"/>
    <property type="match status" value="1"/>
</dbReference>
<proteinExistence type="inferred from homology"/>
<name>A0A0U2ZC53_9ALTE</name>
<evidence type="ECO:0000313" key="5">
    <source>
        <dbReference type="EMBL" id="ALT00101.1"/>
    </source>
</evidence>
<dbReference type="Proteomes" id="UP000068447">
    <property type="component" value="Chromosome"/>
</dbReference>
<dbReference type="CDD" id="cd03801">
    <property type="entry name" value="GT4_PimA-like"/>
    <property type="match status" value="1"/>
</dbReference>
<keyword evidence="6" id="KW-1185">Reference proteome</keyword>
<evidence type="ECO:0000259" key="4">
    <source>
        <dbReference type="Pfam" id="PF00534"/>
    </source>
</evidence>
<dbReference type="EMBL" id="CP013650">
    <property type="protein sequence ID" value="ALT00101.1"/>
    <property type="molecule type" value="Genomic_DNA"/>
</dbReference>
<accession>A0A0U2ZC53</accession>
<dbReference type="STRING" id="1526571.AT746_18725"/>
<gene>
    <name evidence="5" type="ORF">AT746_18725</name>
</gene>
<dbReference type="InterPro" id="IPR001296">
    <property type="entry name" value="Glyco_trans_1"/>
</dbReference>
<dbReference type="PANTHER" id="PTHR12526:SF640">
    <property type="entry name" value="COLANIC ACID BIOSYNTHESIS GLYCOSYLTRANSFERASE WCAL-RELATED"/>
    <property type="match status" value="1"/>
</dbReference>
<dbReference type="GO" id="GO:1901135">
    <property type="term" value="P:carbohydrate derivative metabolic process"/>
    <property type="evidence" value="ECO:0007669"/>
    <property type="project" value="UniProtKB-ARBA"/>
</dbReference>
<sequence length="356" mass="39911">MKVPNEQNEEEISLILGNSNPNFSGVTSTMLQVSAEQRKWVNLRIMGKHHLTDPDLYISFWDTVRLCRKPLKNGKFRVFHARRVDEMIQALILRYLFRCKLKIVFSSAAQRKRSGSTVWITRKMDAVVAVSQRSAGFLADPPDIVIPHGIQTHLYQPARNKALAWQALGYGGKIGIGMLGRVRKQKGVHHFVRACIASLPKYPDVTAVIVGAISSSHREFVEQLKSEVEEAGLSSRIIFTGELPFKQIPQIFSALSVVAALSDNEGFGLTVPEAMSAEAAVLATDAGAWPEIIRQDIDGYVVPVNASDEINQKLDVLLSDTKRCETMGKRGRERVLEHYSIEREARQLLEFFETLR</sequence>
<feature type="domain" description="Glycosyl transferase family 1" evidence="4">
    <location>
        <begin position="172"/>
        <end position="334"/>
    </location>
</feature>
<dbReference type="AlphaFoldDB" id="A0A0U2ZC53"/>
<evidence type="ECO:0000313" key="6">
    <source>
        <dbReference type="Proteomes" id="UP000068447"/>
    </source>
</evidence>
<comment type="similarity">
    <text evidence="1">Belongs to the glycosyltransferase group 1 family. Glycosyltransferase 4 subfamily.</text>
</comment>
<keyword evidence="2" id="KW-0328">Glycosyltransferase</keyword>
<dbReference type="GO" id="GO:0016757">
    <property type="term" value="F:glycosyltransferase activity"/>
    <property type="evidence" value="ECO:0007669"/>
    <property type="project" value="UniProtKB-KW"/>
</dbReference>